<evidence type="ECO:0008006" key="5">
    <source>
        <dbReference type="Google" id="ProtNLM"/>
    </source>
</evidence>
<dbReference type="SMART" id="SM00671">
    <property type="entry name" value="SEL1"/>
    <property type="match status" value="8"/>
</dbReference>
<comment type="caution">
    <text evidence="3">The sequence shown here is derived from an EMBL/GenBank/DDBJ whole genome shotgun (WGS) entry which is preliminary data.</text>
</comment>
<dbReference type="EMBL" id="JAAAIL010000606">
    <property type="protein sequence ID" value="KAG0274421.1"/>
    <property type="molecule type" value="Genomic_DNA"/>
</dbReference>
<dbReference type="InterPro" id="IPR011990">
    <property type="entry name" value="TPR-like_helical_dom_sf"/>
</dbReference>
<dbReference type="PANTHER" id="PTHR43628">
    <property type="entry name" value="ACTIVATOR OF C KINASE PROTEIN 1-RELATED"/>
    <property type="match status" value="1"/>
</dbReference>
<keyword evidence="1" id="KW-0175">Coiled coil</keyword>
<dbReference type="Proteomes" id="UP001194580">
    <property type="component" value="Unassembled WGS sequence"/>
</dbReference>
<evidence type="ECO:0000256" key="2">
    <source>
        <dbReference type="SAM" id="MobiDB-lite"/>
    </source>
</evidence>
<dbReference type="Pfam" id="PF08238">
    <property type="entry name" value="Sel1"/>
    <property type="match status" value="8"/>
</dbReference>
<feature type="coiled-coil region" evidence="1">
    <location>
        <begin position="541"/>
        <end position="572"/>
    </location>
</feature>
<feature type="region of interest" description="Disordered" evidence="2">
    <location>
        <begin position="132"/>
        <end position="152"/>
    </location>
</feature>
<gene>
    <name evidence="3" type="ORF">BGZ95_009810</name>
</gene>
<protein>
    <recommendedName>
        <fullName evidence="5">HCP-like protein</fullName>
    </recommendedName>
</protein>
<dbReference type="InterPro" id="IPR052945">
    <property type="entry name" value="Mitotic_Regulator"/>
</dbReference>
<proteinExistence type="predicted"/>
<organism evidence="3 4">
    <name type="scientific">Linnemannia exigua</name>
    <dbReference type="NCBI Taxonomy" id="604196"/>
    <lineage>
        <taxon>Eukaryota</taxon>
        <taxon>Fungi</taxon>
        <taxon>Fungi incertae sedis</taxon>
        <taxon>Mucoromycota</taxon>
        <taxon>Mortierellomycotina</taxon>
        <taxon>Mortierellomycetes</taxon>
        <taxon>Mortierellales</taxon>
        <taxon>Mortierellaceae</taxon>
        <taxon>Linnemannia</taxon>
    </lineage>
</organism>
<sequence>MENEPPQVQAVRPVNKDSLASIDDSAPAPNIMYFDCLVDPTTKKGFLLWDDIRLAFSDALYARYQAKVVPFMKGIDFMPLQPLRIAAIPDVVLDVVVDGPMARTEAASPQVLFSQTTDKNSDKVATDLSHTTFQDLTKGPKSQEEAPGGNVHSTTSAIIAEINTTMVGRSPAYGLVEEAMQNYNHIDNPAFGPKPRGPQLIPNSDDDDATDSLAPIYEQLERNGPSIDIKPPQAPQDHTFAAGVKDISPIIIKATLGDIISQVELGNMHKVGDNVEQDYEAARYWYLKAANQGNASAQCSVGDLYRLGLGIEFNHLTALSWYQKAASQGDATGQHNLGFMYQYGLAVEMDYAAAMDWYRKSADQGHAFAQSRIGSLYFHGLGVSQDYSKAMEWLLLAAKQDLSWAHYNLGCLYLHGHGVAMDKDIALEWFQKATVGRDTDVWVQYTMGYLYFKGLGAPQDYSKAREWLLKAASQGCPQAQCFLASSYLLGYGVAQNYSEAMMWLRKAADQHFPQAQLNIGLLYRHGFGVPMDYSIAKEWYAKAALQELPGARRALEELQQSMDKEKEDQKQK</sequence>
<dbReference type="AlphaFoldDB" id="A0AAD4H6D0"/>
<dbReference type="Gene3D" id="1.25.40.10">
    <property type="entry name" value="Tetratricopeptide repeat domain"/>
    <property type="match status" value="2"/>
</dbReference>
<dbReference type="PANTHER" id="PTHR43628:SF1">
    <property type="entry name" value="CHITIN SYNTHASE REGULATORY FACTOR 2-RELATED"/>
    <property type="match status" value="1"/>
</dbReference>
<accession>A0AAD4H6D0</accession>
<name>A0AAD4H6D0_9FUNG</name>
<evidence type="ECO:0000313" key="3">
    <source>
        <dbReference type="EMBL" id="KAG0274421.1"/>
    </source>
</evidence>
<evidence type="ECO:0000313" key="4">
    <source>
        <dbReference type="Proteomes" id="UP001194580"/>
    </source>
</evidence>
<dbReference type="InterPro" id="IPR006597">
    <property type="entry name" value="Sel1-like"/>
</dbReference>
<keyword evidence="4" id="KW-1185">Reference proteome</keyword>
<evidence type="ECO:0000256" key="1">
    <source>
        <dbReference type="SAM" id="Coils"/>
    </source>
</evidence>
<reference evidence="3" key="1">
    <citation type="journal article" date="2020" name="Fungal Divers.">
        <title>Resolving the Mortierellaceae phylogeny through synthesis of multi-gene phylogenetics and phylogenomics.</title>
        <authorList>
            <person name="Vandepol N."/>
            <person name="Liber J."/>
            <person name="Desiro A."/>
            <person name="Na H."/>
            <person name="Kennedy M."/>
            <person name="Barry K."/>
            <person name="Grigoriev I.V."/>
            <person name="Miller A.N."/>
            <person name="O'Donnell K."/>
            <person name="Stajich J.E."/>
            <person name="Bonito G."/>
        </authorList>
    </citation>
    <scope>NUCLEOTIDE SEQUENCE</scope>
    <source>
        <strain evidence="3">NRRL 28262</strain>
    </source>
</reference>
<dbReference type="SUPFAM" id="SSF81901">
    <property type="entry name" value="HCP-like"/>
    <property type="match status" value="2"/>
</dbReference>